<evidence type="ECO:0000256" key="2">
    <source>
        <dbReference type="ARBA" id="ARBA00022670"/>
    </source>
</evidence>
<feature type="compositionally biased region" description="Basic and acidic residues" evidence="6">
    <location>
        <begin position="162"/>
        <end position="171"/>
    </location>
</feature>
<feature type="active site" description="Charge relay system" evidence="5">
    <location>
        <position position="404"/>
    </location>
</feature>
<dbReference type="SUPFAM" id="SSF52743">
    <property type="entry name" value="Subtilisin-like"/>
    <property type="match status" value="1"/>
</dbReference>
<keyword evidence="9" id="KW-1185">Reference proteome</keyword>
<gene>
    <name evidence="8" type="ORF">DVS28_a4541</name>
</gene>
<sequence length="452" mass="47564">MASDKTDDRTPEEKAQVARQAEALERLADDEWHARVMRDSVAAHNEWAGRAVNGLEIPRLQLMDAPGRSVVPVPVVAGQVVVHTSDPTDHQEAVDALAAVGYRERSRSDAIVTFSGDPADLAKALEVMADKGIRGSANHFVALRGWTAKAGASPEHPTSRMQPHDPAKGDDESATPVAVVDTGVPEGVHAGPGGWLAHVEHGTSAVDRITMADVTVTAPPMLDPAAGHGAFALGMVRQAYPDVHLGSFRALTAVGGGSEVDVVEAIERAAGWIAAVSAANGWARPRGVLNLSFGTTTVDGNPPIAIEQALDALSPDILVVAAAGNVGNTEPKWPGASKRALGVAALAHDGVTPSTWSTRGSWVDFSTIGEGLVSTHVPGEENPRFDPQPETFGTDPLALWSGTSFAAPLIAGWLARRMAEDPSVPAQDAVTWLRGRGRRTRDFGYAIRRDDM</sequence>
<keyword evidence="3 5" id="KW-0378">Hydrolase</keyword>
<dbReference type="Pfam" id="PF00082">
    <property type="entry name" value="Peptidase_S8"/>
    <property type="match status" value="1"/>
</dbReference>
<dbReference type="AlphaFoldDB" id="A0A346Y405"/>
<feature type="active site" description="Charge relay system" evidence="5">
    <location>
        <position position="181"/>
    </location>
</feature>
<dbReference type="Proteomes" id="UP000264006">
    <property type="component" value="Chromosome"/>
</dbReference>
<feature type="domain" description="Peptidase S8/S53" evidence="7">
    <location>
        <begin position="239"/>
        <end position="426"/>
    </location>
</feature>
<evidence type="ECO:0000256" key="6">
    <source>
        <dbReference type="SAM" id="MobiDB-lite"/>
    </source>
</evidence>
<dbReference type="InterPro" id="IPR023828">
    <property type="entry name" value="Peptidase_S8_Ser-AS"/>
</dbReference>
<dbReference type="EMBL" id="CP031165">
    <property type="protein sequence ID" value="AXV09202.1"/>
    <property type="molecule type" value="Genomic_DNA"/>
</dbReference>
<dbReference type="OrthoDB" id="5177045at2"/>
<keyword evidence="2 5" id="KW-0645">Protease</keyword>
<feature type="region of interest" description="Disordered" evidence="6">
    <location>
        <begin position="150"/>
        <end position="174"/>
    </location>
</feature>
<protein>
    <submittedName>
        <fullName evidence="8">Peptidase S8 and S53, subtilisin, kexin, sedolisin</fullName>
    </submittedName>
</protein>
<dbReference type="PANTHER" id="PTHR43806:SF11">
    <property type="entry name" value="CEREVISIN-RELATED"/>
    <property type="match status" value="1"/>
</dbReference>
<dbReference type="InterPro" id="IPR036852">
    <property type="entry name" value="Peptidase_S8/S53_dom_sf"/>
</dbReference>
<dbReference type="PROSITE" id="PS00138">
    <property type="entry name" value="SUBTILASE_SER"/>
    <property type="match status" value="1"/>
</dbReference>
<evidence type="ECO:0000313" key="8">
    <source>
        <dbReference type="EMBL" id="AXV09202.1"/>
    </source>
</evidence>
<proteinExistence type="inferred from homology"/>
<dbReference type="GO" id="GO:0004252">
    <property type="term" value="F:serine-type endopeptidase activity"/>
    <property type="evidence" value="ECO:0007669"/>
    <property type="project" value="UniProtKB-UniRule"/>
</dbReference>
<reference evidence="8 9" key="1">
    <citation type="submission" date="2018-09" db="EMBL/GenBank/DDBJ databases">
        <title>Complete genome sequence of Euzebya sp. DY32-46 isolated from seawater of Pacific Ocean.</title>
        <authorList>
            <person name="Xu L."/>
            <person name="Wu Y.-H."/>
            <person name="Xu X.-W."/>
        </authorList>
    </citation>
    <scope>NUCLEOTIDE SEQUENCE [LARGE SCALE GENOMIC DNA]</scope>
    <source>
        <strain evidence="8 9">DY32-46</strain>
    </source>
</reference>
<evidence type="ECO:0000256" key="3">
    <source>
        <dbReference type="ARBA" id="ARBA00022801"/>
    </source>
</evidence>
<feature type="active site" description="Charge relay system" evidence="5">
    <location>
        <position position="228"/>
    </location>
</feature>
<evidence type="ECO:0000256" key="5">
    <source>
        <dbReference type="PROSITE-ProRule" id="PRU01240"/>
    </source>
</evidence>
<evidence type="ECO:0000259" key="7">
    <source>
        <dbReference type="Pfam" id="PF00082"/>
    </source>
</evidence>
<dbReference type="RefSeq" id="WP_114593421.1">
    <property type="nucleotide sequence ID" value="NZ_CP031165.1"/>
</dbReference>
<accession>A0A346Y405</accession>
<dbReference type="CDD" id="cd00306">
    <property type="entry name" value="Peptidases_S8_S53"/>
    <property type="match status" value="1"/>
</dbReference>
<dbReference type="KEGG" id="euz:DVS28_a4541"/>
<dbReference type="GO" id="GO:0006508">
    <property type="term" value="P:proteolysis"/>
    <property type="evidence" value="ECO:0007669"/>
    <property type="project" value="UniProtKB-KW"/>
</dbReference>
<dbReference type="PANTHER" id="PTHR43806">
    <property type="entry name" value="PEPTIDASE S8"/>
    <property type="match status" value="1"/>
</dbReference>
<keyword evidence="4 5" id="KW-0720">Serine protease</keyword>
<evidence type="ECO:0000256" key="1">
    <source>
        <dbReference type="ARBA" id="ARBA00011073"/>
    </source>
</evidence>
<dbReference type="InterPro" id="IPR050131">
    <property type="entry name" value="Peptidase_S8_subtilisin-like"/>
</dbReference>
<evidence type="ECO:0000256" key="4">
    <source>
        <dbReference type="ARBA" id="ARBA00022825"/>
    </source>
</evidence>
<dbReference type="Gene3D" id="3.40.50.200">
    <property type="entry name" value="Peptidase S8/S53 domain"/>
    <property type="match status" value="1"/>
</dbReference>
<evidence type="ECO:0000313" key="9">
    <source>
        <dbReference type="Proteomes" id="UP000264006"/>
    </source>
</evidence>
<name>A0A346Y405_9ACTN</name>
<dbReference type="PROSITE" id="PS51892">
    <property type="entry name" value="SUBTILASE"/>
    <property type="match status" value="1"/>
</dbReference>
<comment type="similarity">
    <text evidence="1 5">Belongs to the peptidase S8 family.</text>
</comment>
<organism evidence="8 9">
    <name type="scientific">Euzebya pacifica</name>
    <dbReference type="NCBI Taxonomy" id="1608957"/>
    <lineage>
        <taxon>Bacteria</taxon>
        <taxon>Bacillati</taxon>
        <taxon>Actinomycetota</taxon>
        <taxon>Nitriliruptoria</taxon>
        <taxon>Euzebyales</taxon>
    </lineage>
</organism>
<dbReference type="InterPro" id="IPR000209">
    <property type="entry name" value="Peptidase_S8/S53_dom"/>
</dbReference>